<dbReference type="InterPro" id="IPR011042">
    <property type="entry name" value="6-blade_b-propeller_TolB-like"/>
</dbReference>
<evidence type="ECO:0000313" key="1">
    <source>
        <dbReference type="EMBL" id="AWX57477.1"/>
    </source>
</evidence>
<reference evidence="1 2" key="1">
    <citation type="journal article" date="2015" name="Genome Announc.">
        <title>Draft Genome Sequence of Brevibacillus brevis DZQ7, a Plant Growth-Promoting Rhizobacterium with Broad-Spectrum Antimicrobial Activity.</title>
        <authorList>
            <person name="Hou Q."/>
            <person name="Wang C."/>
            <person name="Hou X."/>
            <person name="Xia Z."/>
            <person name="Ye J."/>
            <person name="Liu K."/>
            <person name="Liu H."/>
            <person name="Wang J."/>
            <person name="Guo H."/>
            <person name="Yu X."/>
            <person name="Yang Y."/>
            <person name="Du B."/>
            <person name="Ding Y."/>
        </authorList>
    </citation>
    <scope>NUCLEOTIDE SEQUENCE [LARGE SCALE GENOMIC DNA]</scope>
    <source>
        <strain evidence="1 2">DZQ7</strain>
    </source>
</reference>
<sequence length="702" mass="80416">MDTMNRFFSLNNPSDWQRGVWYNLHVSNEGIALNKSPEYVIDHVHLAGTTHHSRLLDFAIARVGSLLWLDESGHITHYDDSNNFKETVFRAGRGLFSKDSFLVANDEYVYIIDAEARRKVGAYSIANGQCVWSWEEGEGQQLFPLDAGLDEEGHLYITTPVGVDRDDERKEIAAGTQVVVLRLNRAGKIDATYTHTELKVTETATLCEIRRRRLFRLSVAEAGKVYLFWTQTNQVFRFSSEGSDVCTLAIPPGTKPTGFAVGSGPILYVGDSRSIDSAHDHTRFILRFQPTGEALAPLTNYHGRADKLVFDNQQQLYVWDAQKNVLTMLRLVSRTSNLDETGIPMGIYFSRALDSAEFETVWHKIKLDADIPEETQLLISTFSSDRKEHVIHGAVHNLDDFLLADDMDWKTKLQRTANLWSEPVINASDALFHSAKGRYLWLKIEWLGTDRHSPLLRQMRIYSPRDTFLRYLPATYQSDPASADFLERFLSLFGTFYLELEEQIGTISRLFDPDTTPGEFVPWLASWLGMGRDEHWTEVQRRELIRRAPELYAERGTRAGLEKMVELYTGERPMIVEYFQIRDMKAIPELHELISSLYMDHPYQFCLIVSQECAKTEREQSVLQKILEDQKPAFTEAKLIVLRPGIYADIHSYVGINSYLTEPSFLTLDQNLSMPHNTVLSGNDRSRRIDYDTRIGLDAELE</sequence>
<protein>
    <submittedName>
        <fullName evidence="1">Phage tail protein</fullName>
    </submittedName>
</protein>
<dbReference type="Proteomes" id="UP000036061">
    <property type="component" value="Chromosome"/>
</dbReference>
<name>A0A2Z4MLS9_BREBE</name>
<accession>A0A2Z4MLS9</accession>
<proteinExistence type="predicted"/>
<dbReference type="EMBL" id="CP030117">
    <property type="protein sequence ID" value="AWX57477.1"/>
    <property type="molecule type" value="Genomic_DNA"/>
</dbReference>
<dbReference type="AlphaFoldDB" id="A0A2Z4MLS9"/>
<dbReference type="Pfam" id="PF09684">
    <property type="entry name" value="Tail_P2_I"/>
    <property type="match status" value="1"/>
</dbReference>
<dbReference type="NCBIfam" id="TIGR02242">
    <property type="entry name" value="tail_TIGR02242"/>
    <property type="match status" value="1"/>
</dbReference>
<dbReference type="InterPro" id="IPR011748">
    <property type="entry name" value="Unchr_phage_tail-like"/>
</dbReference>
<dbReference type="SUPFAM" id="SSF63825">
    <property type="entry name" value="YWTD domain"/>
    <property type="match status" value="1"/>
</dbReference>
<gene>
    <name evidence="1" type="ORF">AB432_021655</name>
</gene>
<organism evidence="1 2">
    <name type="scientific">Brevibacillus brevis</name>
    <name type="common">Bacillus brevis</name>
    <dbReference type="NCBI Taxonomy" id="1393"/>
    <lineage>
        <taxon>Bacteria</taxon>
        <taxon>Bacillati</taxon>
        <taxon>Bacillota</taxon>
        <taxon>Bacilli</taxon>
        <taxon>Bacillales</taxon>
        <taxon>Paenibacillaceae</taxon>
        <taxon>Brevibacillus</taxon>
    </lineage>
</organism>
<dbReference type="InterPro" id="IPR006521">
    <property type="entry name" value="Tail_protein_I"/>
</dbReference>
<dbReference type="Gene3D" id="2.120.10.30">
    <property type="entry name" value="TolB, C-terminal domain"/>
    <property type="match status" value="1"/>
</dbReference>
<evidence type="ECO:0000313" key="2">
    <source>
        <dbReference type="Proteomes" id="UP000036061"/>
    </source>
</evidence>